<accession>A0A0V7ZMX6</accession>
<dbReference type="SUPFAM" id="SSF56281">
    <property type="entry name" value="Metallo-hydrolase/oxidoreductase"/>
    <property type="match status" value="1"/>
</dbReference>
<sequence length="272" mass="30929">MTKLLFLGSGCAFIRGVDNYQSNILLTSDTGKKFLIDCGSDIRHSLYRAGYSHLDITDIYISHIHADHVGGLEYIGFSTKFDSRCEKPKLYLDTELAQTLWVNSLSGGMKYIGNEIATFETFFEIVEIKSERNFIWENIKFNLIKVVHVNSGNAIMPSYGLFFEINGIKILLTTDTKMCLNILDKFYQEADIIFQDCETTKFSSNVHAHYQELLNLPLSIKNKMWLYHYQPGTLPDAIDDGFCGFVERGQEFDFSSPIFSSKSLNVIKANAV</sequence>
<comment type="caution">
    <text evidence="1">The sequence shown here is derived from an EMBL/GenBank/DDBJ whole genome shotgun (WGS) entry which is preliminary data.</text>
</comment>
<dbReference type="Proteomes" id="UP000053372">
    <property type="component" value="Unassembled WGS sequence"/>
</dbReference>
<dbReference type="RefSeq" id="WP_036265671.1">
    <property type="nucleotide sequence ID" value="NZ_LMTZ01000104.1"/>
</dbReference>
<protein>
    <submittedName>
        <fullName evidence="1">MBL fold metallo-hydrolase</fullName>
    </submittedName>
</protein>
<evidence type="ECO:0000313" key="1">
    <source>
        <dbReference type="EMBL" id="KST65758.1"/>
    </source>
</evidence>
<dbReference type="InterPro" id="IPR036866">
    <property type="entry name" value="RibonucZ/Hydroxyglut_hydro"/>
</dbReference>
<dbReference type="Gene3D" id="3.60.15.10">
    <property type="entry name" value="Ribonuclease Z/Hydroxyacylglutathione hydrolase-like"/>
    <property type="match status" value="1"/>
</dbReference>
<proteinExistence type="predicted"/>
<evidence type="ECO:0000313" key="2">
    <source>
        <dbReference type="Proteomes" id="UP000053372"/>
    </source>
</evidence>
<dbReference type="AlphaFoldDB" id="A0A0V7ZMX6"/>
<dbReference type="OrthoDB" id="9803916at2"/>
<dbReference type="PANTHER" id="PTHR42663:SF6">
    <property type="entry name" value="HYDROLASE C777.06C-RELATED"/>
    <property type="match status" value="1"/>
</dbReference>
<keyword evidence="2" id="KW-1185">Reference proteome</keyword>
<dbReference type="GO" id="GO:0016787">
    <property type="term" value="F:hydrolase activity"/>
    <property type="evidence" value="ECO:0007669"/>
    <property type="project" value="UniProtKB-KW"/>
</dbReference>
<gene>
    <name evidence="1" type="ORF">BC008_22535</name>
</gene>
<dbReference type="GO" id="GO:0046872">
    <property type="term" value="F:metal ion binding"/>
    <property type="evidence" value="ECO:0007669"/>
    <property type="project" value="UniProtKB-KW"/>
</dbReference>
<keyword evidence="1" id="KW-0378">Hydrolase</keyword>
<organism evidence="1 2">
    <name type="scientific">Mastigocoleus testarum BC008</name>
    <dbReference type="NCBI Taxonomy" id="371196"/>
    <lineage>
        <taxon>Bacteria</taxon>
        <taxon>Bacillati</taxon>
        <taxon>Cyanobacteriota</taxon>
        <taxon>Cyanophyceae</taxon>
        <taxon>Nostocales</taxon>
        <taxon>Hapalosiphonaceae</taxon>
        <taxon>Mastigocoleus</taxon>
    </lineage>
</organism>
<reference evidence="1 2" key="1">
    <citation type="journal article" date="2015" name="Genome Announc.">
        <title>Draft Genome of the Euendolithic (true boring) Cyanobacterium Mastigocoleus testarum strain BC008.</title>
        <authorList>
            <person name="Guida B.S."/>
            <person name="Garcia-Pichel F."/>
        </authorList>
    </citation>
    <scope>NUCLEOTIDE SEQUENCE [LARGE SCALE GENOMIC DNA]</scope>
    <source>
        <strain evidence="1 2">BC008</strain>
    </source>
</reference>
<dbReference type="EMBL" id="LMTZ01000104">
    <property type="protein sequence ID" value="KST65758.1"/>
    <property type="molecule type" value="Genomic_DNA"/>
</dbReference>
<name>A0A0V7ZMX6_9CYAN</name>
<dbReference type="PANTHER" id="PTHR42663">
    <property type="entry name" value="HYDROLASE C777.06C-RELATED-RELATED"/>
    <property type="match status" value="1"/>
</dbReference>
<dbReference type="Pfam" id="PF23023">
    <property type="entry name" value="Anti-Pycsar_Apyc1"/>
    <property type="match status" value="1"/>
</dbReference>